<keyword evidence="4 12" id="KW-0812">Transmembrane</keyword>
<dbReference type="SUPFAM" id="SSF53822">
    <property type="entry name" value="Periplasmic binding protein-like I"/>
    <property type="match status" value="1"/>
</dbReference>
<feature type="transmembrane region" description="Helical" evidence="12">
    <location>
        <begin position="726"/>
        <end position="746"/>
    </location>
</feature>
<evidence type="ECO:0000256" key="1">
    <source>
        <dbReference type="ARBA" id="ARBA00004651"/>
    </source>
</evidence>
<feature type="transmembrane region" description="Helical" evidence="12">
    <location>
        <begin position="758"/>
        <end position="782"/>
    </location>
</feature>
<reference evidence="15" key="1">
    <citation type="submission" date="2022-06" db="EMBL/GenBank/DDBJ databases">
        <authorList>
            <person name="Andreotti S."/>
            <person name="Wyler E."/>
        </authorList>
    </citation>
    <scope>NUCLEOTIDE SEQUENCE</scope>
</reference>
<dbReference type="CDD" id="cd15283">
    <property type="entry name" value="7tmC_V2R_pheromone"/>
    <property type="match status" value="1"/>
</dbReference>
<dbReference type="FunFam" id="3.40.50.2300:FF:000024">
    <property type="entry name" value="Vomeronasal 2, receptor 73"/>
    <property type="match status" value="1"/>
</dbReference>
<keyword evidence="9" id="KW-0675">Receptor</keyword>
<dbReference type="PRINTS" id="PR00248">
    <property type="entry name" value="GPCRMGR"/>
</dbReference>
<evidence type="ECO:0000256" key="6">
    <source>
        <dbReference type="ARBA" id="ARBA00022989"/>
    </source>
</evidence>
<keyword evidence="3" id="KW-1003">Cell membrane</keyword>
<feature type="domain" description="G-protein coupled receptors family 3 profile" evidence="14">
    <location>
        <begin position="532"/>
        <end position="796"/>
    </location>
</feature>
<keyword evidence="11" id="KW-0807">Transducer</keyword>
<keyword evidence="7" id="KW-0297">G-protein coupled receptor</keyword>
<evidence type="ECO:0000259" key="14">
    <source>
        <dbReference type="PROSITE" id="PS50259"/>
    </source>
</evidence>
<evidence type="ECO:0000256" key="8">
    <source>
        <dbReference type="ARBA" id="ARBA00023136"/>
    </source>
</evidence>
<gene>
    <name evidence="15" type="primary">Vmn2r126</name>
    <name evidence="15" type="ORF">PHOROB_LOCUS16809</name>
</gene>
<organism evidence="15 16">
    <name type="scientific">Phodopus roborovskii</name>
    <name type="common">Roborovski's desert hamster</name>
    <name type="synonym">Cricetulus roborovskii</name>
    <dbReference type="NCBI Taxonomy" id="109678"/>
    <lineage>
        <taxon>Eukaryota</taxon>
        <taxon>Metazoa</taxon>
        <taxon>Chordata</taxon>
        <taxon>Craniata</taxon>
        <taxon>Vertebrata</taxon>
        <taxon>Euteleostomi</taxon>
        <taxon>Mammalia</taxon>
        <taxon>Eutheria</taxon>
        <taxon>Euarchontoglires</taxon>
        <taxon>Glires</taxon>
        <taxon>Rodentia</taxon>
        <taxon>Myomorpha</taxon>
        <taxon>Muroidea</taxon>
        <taxon>Cricetidae</taxon>
        <taxon>Cricetinae</taxon>
        <taxon>Phodopus</taxon>
    </lineage>
</organism>
<proteinExistence type="inferred from homology"/>
<feature type="chain" id="PRO_5043516165" evidence="13">
    <location>
        <begin position="20"/>
        <end position="806"/>
    </location>
</feature>
<dbReference type="EMBL" id="CALSGD010001621">
    <property type="protein sequence ID" value="CAH7415057.1"/>
    <property type="molecule type" value="Genomic_DNA"/>
</dbReference>
<evidence type="ECO:0000313" key="16">
    <source>
        <dbReference type="Proteomes" id="UP001152836"/>
    </source>
</evidence>
<protein>
    <submittedName>
        <fullName evidence="15">Vmn2r126 protein</fullName>
    </submittedName>
</protein>
<evidence type="ECO:0000256" key="10">
    <source>
        <dbReference type="ARBA" id="ARBA00023180"/>
    </source>
</evidence>
<dbReference type="InterPro" id="IPR011500">
    <property type="entry name" value="GPCR_3_9-Cys_dom"/>
</dbReference>
<dbReference type="Pfam" id="PF01094">
    <property type="entry name" value="ANF_receptor"/>
    <property type="match status" value="1"/>
</dbReference>
<keyword evidence="5 13" id="KW-0732">Signal</keyword>
<comment type="similarity">
    <text evidence="2">Belongs to the G-protein coupled receptor 3 family.</text>
</comment>
<dbReference type="Pfam" id="PF07562">
    <property type="entry name" value="NCD3G"/>
    <property type="match status" value="1"/>
</dbReference>
<dbReference type="PROSITE" id="PS50259">
    <property type="entry name" value="G_PROTEIN_RECEP_F3_4"/>
    <property type="match status" value="1"/>
</dbReference>
<dbReference type="FunFam" id="2.10.50.30:FF:000002">
    <property type="entry name" value="Vomeronasal 2 receptor, h1"/>
    <property type="match status" value="1"/>
</dbReference>
<dbReference type="GO" id="GO:0005886">
    <property type="term" value="C:plasma membrane"/>
    <property type="evidence" value="ECO:0007669"/>
    <property type="project" value="UniProtKB-SubCell"/>
</dbReference>
<evidence type="ECO:0000256" key="12">
    <source>
        <dbReference type="SAM" id="Phobius"/>
    </source>
</evidence>
<evidence type="ECO:0000313" key="15">
    <source>
        <dbReference type="EMBL" id="CAH7415057.1"/>
    </source>
</evidence>
<dbReference type="InterPro" id="IPR017978">
    <property type="entry name" value="GPCR_3_C"/>
</dbReference>
<dbReference type="AlphaFoldDB" id="A0AAV0AAR2"/>
<dbReference type="Gene3D" id="3.40.50.2300">
    <property type="match status" value="2"/>
</dbReference>
<name>A0AAV0AAR2_PHORO</name>
<evidence type="ECO:0000256" key="9">
    <source>
        <dbReference type="ARBA" id="ARBA00023170"/>
    </source>
</evidence>
<evidence type="ECO:0000256" key="4">
    <source>
        <dbReference type="ARBA" id="ARBA00022692"/>
    </source>
</evidence>
<dbReference type="InterPro" id="IPR004073">
    <property type="entry name" value="GPCR_3_vmron_rcpt_2"/>
</dbReference>
<keyword evidence="16" id="KW-1185">Reference proteome</keyword>
<dbReference type="GO" id="GO:0004930">
    <property type="term" value="F:G protein-coupled receptor activity"/>
    <property type="evidence" value="ECO:0007669"/>
    <property type="project" value="UniProtKB-KW"/>
</dbReference>
<dbReference type="PANTHER" id="PTHR24061:SF492">
    <property type="entry name" value="VOMERONASAL 2, RECEPTOR 101-RELATED"/>
    <property type="match status" value="1"/>
</dbReference>
<dbReference type="Pfam" id="PF00003">
    <property type="entry name" value="7tm_3"/>
    <property type="match status" value="1"/>
</dbReference>
<dbReference type="InterPro" id="IPR038550">
    <property type="entry name" value="GPCR_3_9-Cys_sf"/>
</dbReference>
<sequence length="806" mass="92477">MFLWIFFNGFLLIPNLVVAYSTDECYYKIKEDFHQEGDVVIGVFFPLHIYYTGMKFSHAYLPHYLKDFLMHNPLSNYNCKKENKAAAVLTGTSWTTSAHIGTLLQLYKFPQVGYSITFGPFDPILSNQGQFSSLYQMSPKDTFLSHAIVSLMVHFHWTWVGLLLPDDHRGTNILSDLREKFQSSRVCMAFVEMIPGTWNSFSNKFWKNLEKIRESLANVIIIYGDTDSLQGLMRNLGQQYFTQKVWVMNSQWDATNHAEYFMLDSFHGSFIFEHHYEEMIEFTNFIRRVNPYKYPEDNYLPKLWHLFFKCRFSELDCQLLEICQPNASLEFLPRHIFNTAMNEESFNIYKAVYAVAKSLHEMSLQQVQLQPHANGMTMVFFPWQLHHFLRKIIVEDNTSLDWKQKSDAEYDILNFWNFPKGLGLKVKVGTFSSNTAQHQQLSLHEQMIQWPEKFSEIPPSVCNERCGPGFRKVALEGKAVCCYDCTSCPDNEISNETDVDQCMKCPENHFANRGKNHCLQKAVSFLAHEDPLGMILTCIALCFSALTVVVLGVFVKHKDTPIVKANNRSLSYILLIALTICFLCSLLFIGRPNTVTCILQQTTFGGAFTVVLATVLAKAITVVIAFRITFPGRVVRWLIISRAPNFIIPFCSIIQLILCCIWLGISPPYIDQDAHAEYGHVIIVCNKGSAIAFHCVLGYLCSLALGSYIMAFLSRNLPDTFNEAKFLSFSMLVFFCVWVTFLPVYHSTKGKVMVAMEVFSILASSAAILGFIFAPKCYIILLKPDKNSLQYMRERNHPRRNKSLKT</sequence>
<dbReference type="PRINTS" id="PR01535">
    <property type="entry name" value="VOMERONASL2R"/>
</dbReference>
<feature type="transmembrane region" description="Helical" evidence="12">
    <location>
        <begin position="532"/>
        <end position="557"/>
    </location>
</feature>
<keyword evidence="6 12" id="KW-1133">Transmembrane helix</keyword>
<feature type="signal peptide" evidence="13">
    <location>
        <begin position="1"/>
        <end position="19"/>
    </location>
</feature>
<comment type="caution">
    <text evidence="15">The sequence shown here is derived from an EMBL/GenBank/DDBJ whole genome shotgun (WGS) entry which is preliminary data.</text>
</comment>
<dbReference type="Gene3D" id="2.10.50.30">
    <property type="entry name" value="GPCR, family 3, nine cysteines domain"/>
    <property type="match status" value="1"/>
</dbReference>
<evidence type="ECO:0000256" key="5">
    <source>
        <dbReference type="ARBA" id="ARBA00022729"/>
    </source>
</evidence>
<feature type="transmembrane region" description="Helical" evidence="12">
    <location>
        <begin position="646"/>
        <end position="670"/>
    </location>
</feature>
<comment type="subcellular location">
    <subcellularLocation>
        <location evidence="1">Cell membrane</location>
        <topology evidence="1">Multi-pass membrane protein</topology>
    </subcellularLocation>
</comment>
<keyword evidence="8 12" id="KW-0472">Membrane</keyword>
<feature type="transmembrane region" description="Helical" evidence="12">
    <location>
        <begin position="569"/>
        <end position="590"/>
    </location>
</feature>
<dbReference type="InterPro" id="IPR000068">
    <property type="entry name" value="GPCR_3_Ca_sens_rcpt-rel"/>
</dbReference>
<feature type="transmembrane region" description="Helical" evidence="12">
    <location>
        <begin position="602"/>
        <end position="626"/>
    </location>
</feature>
<dbReference type="InterPro" id="IPR028082">
    <property type="entry name" value="Peripla_BP_I"/>
</dbReference>
<evidence type="ECO:0000256" key="7">
    <source>
        <dbReference type="ARBA" id="ARBA00023040"/>
    </source>
</evidence>
<dbReference type="InterPro" id="IPR001828">
    <property type="entry name" value="ANF_lig-bd_rcpt"/>
</dbReference>
<dbReference type="PANTHER" id="PTHR24061">
    <property type="entry name" value="CALCIUM-SENSING RECEPTOR-RELATED"/>
    <property type="match status" value="1"/>
</dbReference>
<evidence type="ECO:0000256" key="13">
    <source>
        <dbReference type="SAM" id="SignalP"/>
    </source>
</evidence>
<evidence type="ECO:0000256" key="3">
    <source>
        <dbReference type="ARBA" id="ARBA00022475"/>
    </source>
</evidence>
<evidence type="ECO:0000256" key="2">
    <source>
        <dbReference type="ARBA" id="ARBA00007242"/>
    </source>
</evidence>
<dbReference type="Proteomes" id="UP001152836">
    <property type="component" value="Unassembled WGS sequence"/>
</dbReference>
<dbReference type="InterPro" id="IPR000337">
    <property type="entry name" value="GPCR_3"/>
</dbReference>
<accession>A0AAV0AAR2</accession>
<evidence type="ECO:0000256" key="11">
    <source>
        <dbReference type="ARBA" id="ARBA00023224"/>
    </source>
</evidence>
<feature type="transmembrane region" description="Helical" evidence="12">
    <location>
        <begin position="690"/>
        <end position="714"/>
    </location>
</feature>
<keyword evidence="10" id="KW-0325">Glycoprotein</keyword>